<dbReference type="EMBL" id="KZ678151">
    <property type="protein sequence ID" value="PSN60008.1"/>
    <property type="molecule type" value="Genomic_DNA"/>
</dbReference>
<feature type="region of interest" description="Disordered" evidence="1">
    <location>
        <begin position="128"/>
        <end position="150"/>
    </location>
</feature>
<feature type="compositionally biased region" description="Low complexity" evidence="1">
    <location>
        <begin position="128"/>
        <end position="143"/>
    </location>
</feature>
<proteinExistence type="predicted"/>
<evidence type="ECO:0000313" key="2">
    <source>
        <dbReference type="EMBL" id="PSN60008.1"/>
    </source>
</evidence>
<sequence>MPPYGRILSKCRHWTCGSPLCLRNIRCLAGTTHRERARGMTTKAAHVPTLPPSPSRPRYTKIYSRAIGFAPETGLSRPSICRCLAAAAQAAGQCKMIVQTSKIRPGPDDAAYTQARLPSIRAPCLIRSRSSPSSCRTTASPPARLTSPCHHADQRSITVDGLCRAK</sequence>
<name>A0A2T2N4R1_CORCC</name>
<accession>A0A2T2N4R1</accession>
<gene>
    <name evidence="2" type="ORF">BS50DRAFT_217255</name>
</gene>
<evidence type="ECO:0000256" key="1">
    <source>
        <dbReference type="SAM" id="MobiDB-lite"/>
    </source>
</evidence>
<dbReference type="AlphaFoldDB" id="A0A2T2N4R1"/>
<keyword evidence="3" id="KW-1185">Reference proteome</keyword>
<reference evidence="2 3" key="1">
    <citation type="journal article" date="2018" name="Front. Microbiol.">
        <title>Genome-Wide Analysis of Corynespora cassiicola Leaf Fall Disease Putative Effectors.</title>
        <authorList>
            <person name="Lopez D."/>
            <person name="Ribeiro S."/>
            <person name="Label P."/>
            <person name="Fumanal B."/>
            <person name="Venisse J.S."/>
            <person name="Kohler A."/>
            <person name="de Oliveira R.R."/>
            <person name="Labutti K."/>
            <person name="Lipzen A."/>
            <person name="Lail K."/>
            <person name="Bauer D."/>
            <person name="Ohm R.A."/>
            <person name="Barry K.W."/>
            <person name="Spatafora J."/>
            <person name="Grigoriev I.V."/>
            <person name="Martin F.M."/>
            <person name="Pujade-Renaud V."/>
        </authorList>
    </citation>
    <scope>NUCLEOTIDE SEQUENCE [LARGE SCALE GENOMIC DNA]</scope>
    <source>
        <strain evidence="2 3">Philippines</strain>
    </source>
</reference>
<protein>
    <submittedName>
        <fullName evidence="2">Uncharacterized protein</fullName>
    </submittedName>
</protein>
<organism evidence="2 3">
    <name type="scientific">Corynespora cassiicola Philippines</name>
    <dbReference type="NCBI Taxonomy" id="1448308"/>
    <lineage>
        <taxon>Eukaryota</taxon>
        <taxon>Fungi</taxon>
        <taxon>Dikarya</taxon>
        <taxon>Ascomycota</taxon>
        <taxon>Pezizomycotina</taxon>
        <taxon>Dothideomycetes</taxon>
        <taxon>Pleosporomycetidae</taxon>
        <taxon>Pleosporales</taxon>
        <taxon>Corynesporascaceae</taxon>
        <taxon>Corynespora</taxon>
    </lineage>
</organism>
<dbReference type="Proteomes" id="UP000240883">
    <property type="component" value="Unassembled WGS sequence"/>
</dbReference>
<evidence type="ECO:0000313" key="3">
    <source>
        <dbReference type="Proteomes" id="UP000240883"/>
    </source>
</evidence>